<organism evidence="1 2">
    <name type="scientific">Mucilaginibacter gotjawali</name>
    <dbReference type="NCBI Taxonomy" id="1550579"/>
    <lineage>
        <taxon>Bacteria</taxon>
        <taxon>Pseudomonadati</taxon>
        <taxon>Bacteroidota</taxon>
        <taxon>Sphingobacteriia</taxon>
        <taxon>Sphingobacteriales</taxon>
        <taxon>Sphingobacteriaceae</taxon>
        <taxon>Mucilaginibacter</taxon>
    </lineage>
</organism>
<dbReference type="EMBL" id="JACHWX010000011">
    <property type="protein sequence ID" value="MBB3056999.1"/>
    <property type="molecule type" value="Genomic_DNA"/>
</dbReference>
<reference evidence="1" key="1">
    <citation type="submission" date="2020-08" db="EMBL/GenBank/DDBJ databases">
        <title>Genomic Encyclopedia of Type Strains, Phase III (KMG-III): the genomes of soil and plant-associated and newly described type strains.</title>
        <authorList>
            <person name="Whitman W."/>
        </authorList>
    </citation>
    <scope>NUCLEOTIDE SEQUENCE [LARGE SCALE GENOMIC DNA]</scope>
    <source>
        <strain evidence="1">CECT 8628</strain>
    </source>
</reference>
<keyword evidence="1" id="KW-0540">Nuclease</keyword>
<dbReference type="OrthoDB" id="1364255at2"/>
<name>A0A839SKD5_9SPHI</name>
<accession>A0A839SKD5</accession>
<gene>
    <name evidence="1" type="ORF">FHS11_003427</name>
</gene>
<sequence length="124" mass="13974">MNNRVEVSPEFIRDIKPLAKKYHSLKESVDNLQRQLIENPFLGDSYGSGIFKVRLADKSKGGGKSGGVRVLYYHLEKTSTGIVILLTNIYTKSELGTISKKDAVKQLDDIIREYKSDNVVKNGW</sequence>
<dbReference type="InterPro" id="IPR009387">
    <property type="entry name" value="HigB-2"/>
</dbReference>
<keyword evidence="1" id="KW-0255">Endonuclease</keyword>
<keyword evidence="1" id="KW-0378">Hydrolase</keyword>
<dbReference type="Proteomes" id="UP000539265">
    <property type="component" value="Unassembled WGS sequence"/>
</dbReference>
<evidence type="ECO:0000313" key="1">
    <source>
        <dbReference type="EMBL" id="MBB3056999.1"/>
    </source>
</evidence>
<proteinExistence type="predicted"/>
<keyword evidence="2" id="KW-1185">Reference proteome</keyword>
<protein>
    <submittedName>
        <fullName evidence="1">mRNA-degrading endonuclease RelE of RelBE toxin-antitoxin system</fullName>
    </submittedName>
</protein>
<evidence type="ECO:0000313" key="2">
    <source>
        <dbReference type="Proteomes" id="UP000539265"/>
    </source>
</evidence>
<dbReference type="GO" id="GO:0004519">
    <property type="term" value="F:endonuclease activity"/>
    <property type="evidence" value="ECO:0007669"/>
    <property type="project" value="UniProtKB-KW"/>
</dbReference>
<dbReference type="AlphaFoldDB" id="A0A839SKD5"/>
<comment type="caution">
    <text evidence="1">The sequence shown here is derived from an EMBL/GenBank/DDBJ whole genome shotgun (WGS) entry which is preliminary data.</text>
</comment>
<dbReference type="RefSeq" id="WP_096355738.1">
    <property type="nucleotide sequence ID" value="NZ_AP017313.1"/>
</dbReference>
<dbReference type="PIRSF" id="PIRSF039032">
    <property type="entry name" value="HigB-2"/>
    <property type="match status" value="1"/>
</dbReference>